<dbReference type="HOGENOM" id="CLU_1650880_0_0_9"/>
<dbReference type="KEGG" id="rch:RUM_10460"/>
<dbReference type="RefSeq" id="WP_015558113.1">
    <property type="nucleotide sequence ID" value="NC_021039.1"/>
</dbReference>
<dbReference type="EMBL" id="FP929052">
    <property type="protein sequence ID" value="CBL17206.1"/>
    <property type="molecule type" value="Genomic_DNA"/>
</dbReference>
<dbReference type="AlphaFoldDB" id="D4LC61"/>
<name>D4LC61_RUMC1</name>
<dbReference type="GeneID" id="83155799"/>
<dbReference type="STRING" id="213810.RUM_10460"/>
<accession>D4LC61</accession>
<organism evidence="1 2">
    <name type="scientific">Ruminococcus champanellensis (strain DSM 18848 / JCM 17042 / KCTC 15320 / 18P13)</name>
    <dbReference type="NCBI Taxonomy" id="213810"/>
    <lineage>
        <taxon>Bacteria</taxon>
        <taxon>Bacillati</taxon>
        <taxon>Bacillota</taxon>
        <taxon>Clostridia</taxon>
        <taxon>Eubacteriales</taxon>
        <taxon>Oscillospiraceae</taxon>
        <taxon>Ruminococcus</taxon>
    </lineage>
</organism>
<evidence type="ECO:0000313" key="2">
    <source>
        <dbReference type="Proteomes" id="UP000007054"/>
    </source>
</evidence>
<dbReference type="Proteomes" id="UP000007054">
    <property type="component" value="Chromosome"/>
</dbReference>
<protein>
    <submittedName>
        <fullName evidence="1">Uncharacterized protein</fullName>
    </submittedName>
</protein>
<dbReference type="BioCyc" id="RCHA213810:RUM_RS05030-MONOMER"/>
<reference evidence="1" key="1">
    <citation type="submission" date="2010-03" db="EMBL/GenBank/DDBJ databases">
        <title>The genome sequence of Ruminococcus sp. 18P13.</title>
        <authorList>
            <consortium name="metaHIT consortium -- http://www.metahit.eu/"/>
            <person name="Pajon A."/>
            <person name="Turner K."/>
            <person name="Parkhill J."/>
            <person name="Bernalier A."/>
        </authorList>
    </citation>
    <scope>NUCLEOTIDE SEQUENCE [LARGE SCALE GENOMIC DNA]</scope>
    <source>
        <strain evidence="1">Type strain: 18P13</strain>
    </source>
</reference>
<proteinExistence type="predicted"/>
<gene>
    <name evidence="1" type="ordered locus">RUM_10460</name>
</gene>
<keyword evidence="2" id="KW-1185">Reference proteome</keyword>
<evidence type="ECO:0000313" key="1">
    <source>
        <dbReference type="EMBL" id="CBL17206.1"/>
    </source>
</evidence>
<sequence length="160" mass="18605">MESILQQAKADWLDRQRRQLFCLCYLDAYNTSKPSGFGWSHDKRLVIWGAVRDFIAYAGGENYLSPAFVPRYLYSGVLEWFVMHGTFPENLTATRLQHRVQRNLPGNWQKNVHQLAQEELLILYSFVAENGERLYTEQEQDEAAEKLRELLTLYEGGAAQ</sequence>
<reference evidence="1" key="2">
    <citation type="submission" date="2010-03" db="EMBL/GenBank/DDBJ databases">
        <authorList>
            <person name="Pajon A."/>
        </authorList>
    </citation>
    <scope>NUCLEOTIDE SEQUENCE</scope>
    <source>
        <strain evidence="1">Type strain: 18P13</strain>
    </source>
</reference>
<dbReference type="PATRIC" id="fig|213810.4.peg.946"/>